<evidence type="ECO:0000256" key="3">
    <source>
        <dbReference type="ARBA" id="ARBA00022692"/>
    </source>
</evidence>
<gene>
    <name evidence="7" type="ORF">GCM10023147_24390</name>
</gene>
<evidence type="ECO:0000256" key="2">
    <source>
        <dbReference type="ARBA" id="ARBA00022475"/>
    </source>
</evidence>
<evidence type="ECO:0000313" key="8">
    <source>
        <dbReference type="Proteomes" id="UP001500635"/>
    </source>
</evidence>
<evidence type="ECO:0000313" key="7">
    <source>
        <dbReference type="EMBL" id="GAA4393549.1"/>
    </source>
</evidence>
<dbReference type="Pfam" id="PF13520">
    <property type="entry name" value="AA_permease_2"/>
    <property type="match status" value="1"/>
</dbReference>
<dbReference type="Gene3D" id="1.20.1740.10">
    <property type="entry name" value="Amino acid/polyamine transporter I"/>
    <property type="match status" value="1"/>
</dbReference>
<sequence>MSTHDTAVPTHAYEKNLRWWDGFTISLSIPAALFVCAGSALGLIGAWPTILLLGLVAVMACLQNFVYSEMASMFPDKVGGISMYAHQGWKTRTSLVGPLATYGYWFSWSSSLAIYGLQIGKLVQSEWFPHQTWTFSTGLATIGFPHVVALGVLVAGWGLNVLGMRPAMWIMYVTGIVVMVPILVFAFVPLFSDQWSVHNLHWTLGASGAAGWRTALAWMFVLAWSVYGVEAVASFVPEFKKTIFDTKVALRLAGFFVIAVYILVPLGIGGMSKQADAAADPVTFYLDLFKRLIPGGDVIMTLCLIAGLVLLMVMTTADGGRVLHGSAESGLTVRQLGQLNKFGMPGRAMSLDLVVNVILILFVGDSTGVIVAGIVGYLLCHILSLTGFLRLRHEQPDAPRPIRLAKRWVYVAGALALIDAVMLIVGAASASITGFGTTKELLIGIVVLSISIGLYAYRRVVQDKRGWAWSERDDDVAPDTAEVPSPA</sequence>
<dbReference type="PIRSF" id="PIRSF006060">
    <property type="entry name" value="AA_transporter"/>
    <property type="match status" value="1"/>
</dbReference>
<name>A0ABP8JNF7_9ACTN</name>
<comment type="subcellular location">
    <subcellularLocation>
        <location evidence="1">Cell membrane</location>
        <topology evidence="1">Multi-pass membrane protein</topology>
    </subcellularLocation>
</comment>
<keyword evidence="8" id="KW-1185">Reference proteome</keyword>
<feature type="transmembrane region" description="Helical" evidence="6">
    <location>
        <begin position="50"/>
        <end position="67"/>
    </location>
</feature>
<comment type="caution">
    <text evidence="7">The sequence shown here is derived from an EMBL/GenBank/DDBJ whole genome shotgun (WGS) entry which is preliminary data.</text>
</comment>
<protein>
    <submittedName>
        <fullName evidence="7">Amino acid permease</fullName>
    </submittedName>
</protein>
<dbReference type="PANTHER" id="PTHR42770">
    <property type="entry name" value="AMINO ACID TRANSPORTER-RELATED"/>
    <property type="match status" value="1"/>
</dbReference>
<proteinExistence type="predicted"/>
<feature type="transmembrane region" description="Helical" evidence="6">
    <location>
        <begin position="212"/>
        <end position="236"/>
    </location>
</feature>
<keyword evidence="2" id="KW-1003">Cell membrane</keyword>
<evidence type="ECO:0000256" key="6">
    <source>
        <dbReference type="SAM" id="Phobius"/>
    </source>
</evidence>
<evidence type="ECO:0000256" key="5">
    <source>
        <dbReference type="ARBA" id="ARBA00023136"/>
    </source>
</evidence>
<organism evidence="7 8">
    <name type="scientific">Tsukamurella soli</name>
    <dbReference type="NCBI Taxonomy" id="644556"/>
    <lineage>
        <taxon>Bacteria</taxon>
        <taxon>Bacillati</taxon>
        <taxon>Actinomycetota</taxon>
        <taxon>Actinomycetes</taxon>
        <taxon>Mycobacteriales</taxon>
        <taxon>Tsukamurellaceae</taxon>
        <taxon>Tsukamurella</taxon>
    </lineage>
</organism>
<accession>A0ABP8JNF7</accession>
<feature type="transmembrane region" description="Helical" evidence="6">
    <location>
        <begin position="409"/>
        <end position="435"/>
    </location>
</feature>
<dbReference type="EMBL" id="BAABFR010000033">
    <property type="protein sequence ID" value="GAA4393549.1"/>
    <property type="molecule type" value="Genomic_DNA"/>
</dbReference>
<feature type="transmembrane region" description="Helical" evidence="6">
    <location>
        <begin position="292"/>
        <end position="313"/>
    </location>
</feature>
<feature type="transmembrane region" description="Helical" evidence="6">
    <location>
        <begin position="99"/>
        <end position="119"/>
    </location>
</feature>
<feature type="transmembrane region" description="Helical" evidence="6">
    <location>
        <begin position="248"/>
        <end position="272"/>
    </location>
</feature>
<feature type="transmembrane region" description="Helical" evidence="6">
    <location>
        <begin position="369"/>
        <end position="389"/>
    </location>
</feature>
<dbReference type="RefSeq" id="WP_344995822.1">
    <property type="nucleotide sequence ID" value="NZ_BAABFR010000033.1"/>
</dbReference>
<keyword evidence="3 6" id="KW-0812">Transmembrane</keyword>
<dbReference type="InterPro" id="IPR002293">
    <property type="entry name" value="AA/rel_permease1"/>
</dbReference>
<keyword evidence="5 6" id="KW-0472">Membrane</keyword>
<evidence type="ECO:0000256" key="1">
    <source>
        <dbReference type="ARBA" id="ARBA00004651"/>
    </source>
</evidence>
<feature type="transmembrane region" description="Helical" evidence="6">
    <location>
        <begin position="441"/>
        <end position="457"/>
    </location>
</feature>
<dbReference type="Proteomes" id="UP001500635">
    <property type="component" value="Unassembled WGS sequence"/>
</dbReference>
<reference evidence="8" key="1">
    <citation type="journal article" date="2019" name="Int. J. Syst. Evol. Microbiol.">
        <title>The Global Catalogue of Microorganisms (GCM) 10K type strain sequencing project: providing services to taxonomists for standard genome sequencing and annotation.</title>
        <authorList>
            <consortium name="The Broad Institute Genomics Platform"/>
            <consortium name="The Broad Institute Genome Sequencing Center for Infectious Disease"/>
            <person name="Wu L."/>
            <person name="Ma J."/>
        </authorList>
    </citation>
    <scope>NUCLEOTIDE SEQUENCE [LARGE SCALE GENOMIC DNA]</scope>
    <source>
        <strain evidence="8">JCM 17688</strain>
    </source>
</reference>
<feature type="transmembrane region" description="Helical" evidence="6">
    <location>
        <begin position="23"/>
        <end position="44"/>
    </location>
</feature>
<dbReference type="PANTHER" id="PTHR42770:SF7">
    <property type="entry name" value="MEMBRANE PROTEIN"/>
    <property type="match status" value="1"/>
</dbReference>
<feature type="transmembrane region" description="Helical" evidence="6">
    <location>
        <begin position="139"/>
        <end position="162"/>
    </location>
</feature>
<feature type="transmembrane region" description="Helical" evidence="6">
    <location>
        <begin position="169"/>
        <end position="192"/>
    </location>
</feature>
<feature type="transmembrane region" description="Helical" evidence="6">
    <location>
        <begin position="344"/>
        <end position="363"/>
    </location>
</feature>
<keyword evidence="4 6" id="KW-1133">Transmembrane helix</keyword>
<dbReference type="InterPro" id="IPR050367">
    <property type="entry name" value="APC_superfamily"/>
</dbReference>
<evidence type="ECO:0000256" key="4">
    <source>
        <dbReference type="ARBA" id="ARBA00022989"/>
    </source>
</evidence>